<dbReference type="Gene3D" id="2.180.10.10">
    <property type="entry name" value="RHS repeat-associated core"/>
    <property type="match status" value="2"/>
</dbReference>
<dbReference type="NCBIfam" id="TIGR03696">
    <property type="entry name" value="Rhs_assc_core"/>
    <property type="match status" value="1"/>
</dbReference>
<dbReference type="SUPFAM" id="SSF51294">
    <property type="entry name" value="Hedgehog/intein (Hint) domain"/>
    <property type="match status" value="1"/>
</dbReference>
<keyword evidence="8" id="KW-1185">Reference proteome</keyword>
<dbReference type="InterPro" id="IPR030934">
    <property type="entry name" value="Intein_C"/>
</dbReference>
<dbReference type="EMBL" id="BAAAQM010000030">
    <property type="protein sequence ID" value="GAA1982509.1"/>
    <property type="molecule type" value="Genomic_DNA"/>
</dbReference>
<dbReference type="InterPro" id="IPR036844">
    <property type="entry name" value="Hint_dom_sf"/>
</dbReference>
<dbReference type="NCBIfam" id="TIGR01443">
    <property type="entry name" value="intein_Cterm"/>
    <property type="match status" value="1"/>
</dbReference>
<dbReference type="Pfam" id="PF25023">
    <property type="entry name" value="TEN_YD-shell"/>
    <property type="match status" value="1"/>
</dbReference>
<evidence type="ECO:0000313" key="7">
    <source>
        <dbReference type="EMBL" id="GAA1982509.1"/>
    </source>
</evidence>
<evidence type="ECO:0000256" key="3">
    <source>
        <dbReference type="ARBA" id="ARBA00023157"/>
    </source>
</evidence>
<dbReference type="InterPro" id="IPR013320">
    <property type="entry name" value="ConA-like_dom_sf"/>
</dbReference>
<dbReference type="Proteomes" id="UP001499854">
    <property type="component" value="Unassembled WGS sequence"/>
</dbReference>
<sequence length="2531" mass="266810">MLISGGFHPLSSRSQSAVIIDRQPGFVFAGFWGGYMARRRVWLNVGLGLVLSVTTGLSVLSPTGAEPARAASKFSVGAPLTPVKPGTPPVPKAPKHTPLVSTPVPAPPVWPSAATAVVQVSGAPAKAGNSALSVAAAAPGTPVALAKAADNSAPAVESSSPSQVKVEAFDQATVAKLHGVGVAFRLTRADAATAQQKSGQAAAAAKPAPVSVKVDYSGFRNAYGGDFATRLQLFAYPSCYLTTPSLSTCSVRTPVKAVNDTAAGALTATVAADGDPAAVAAQIPSTKTTSASGSIYVLASTASSPSGNYAASPLNAGERWTTDLNSGAFTYSYPFKAPAVPGAVTPTLSVNYNSQSVDGHTAANNPQASQSGIGWSVGQNYVQRDYESCAIQGVQAHNGWSLDECWDNDNLTLSLNGVTSELIRDTTTSGWRLKNDNGWTVERLTGADNGDNNPQAPGEYIRITTNDGTKYTFGQNEVWNGRSPESAWLVPVFSIPGNSPPNSPSCNAGGTGPDFEYCMMPWRWMLDKVEDPHHSIARYFYGTERNNYKMRNGSGTGTYTRGGFLQEIDYGIPGVATSAAARVLLYYGSRCNISGRPVHFERPDPCPAISTDNASIWPDVPYDLQCDNTSCPNVGPSFWSQYALVNVETDVFDPRSNAMPAVDSWDLSYMFPAITGGPAILWLASIQHHGVDNGAADEAPIYTYSAEYNNRLMTTNPPNGGTLNMLRLTAISNELGAETDVQYGTPNACDPALLPTQDSSNGDCFEEPNPPSASDPNPSGYQWYVKYQVTATCTFDLVADSSTGNQFIENTQYLYGKNAGAIGGQGLGAAWHMAQPLVSTSPYYNDYRGYAVVEVVKGEPNNGGFFTIGTMESVDQYLFYRGQYDDYKKSTSTYRDETVTPFPDLKGTTQAPQPDYEFFAGKMLQHIQHDPNDGNALTWDMKQYLVQQTATGYLLPNDRSHNAFRITNDNDTSQAFKADGSIREIKTDSAIDAFGNTTALMHYGETGVNLNEYCTATAYSQAADHTWEAPYDVKTLAGTCQGGLSAETFLYYDNQATWGASPQQGDVTKTVTAPGMNQTVTTTATYDIYGRIATSTDADGNQSTTTYSPATGIPTSVTTADAQGHSTTTTYDIARGLPVSVTDANYNVTNETYDALGRLTSVSLPGDAAGSPSYKFSYSIPYTNPTGGSGSGSANTNVPASAKTEKLQADGSYAASYTFMDGLGRSIETQTPTTGGFSVATTGYDSLGRKVLTEGPNFLATGLGTFQFWGPANNNDGVSTQTWYDTLSRPTKSTNFYNRQTVVRNGAAQTTTTDYWADQSKTVPPAPSGAWSVTKYDAFGHKVEVDEPGPVGSQVVTKYGYDVLGDLNSITDNAGHQTTYNYDWLKRRTSTHDPDTGQSTTRYDGAGNVIQSRDANFNFLNSAYDSANRKTISEISDAAIGVWYLNESTTNASSPSMAADASGNGRNATASGSITHVVAGPKPGLFATGFDGIGTSITTSGPILDTSKSFSVSAWANLTAGGAWQEVLSQDGTQASGFFLQYDKDDNAWAFSRCPTDTVNCTAARAHASTPPATGTWTQLTASFDASTGAMKLYVNGQLAGSATDTTPVGSSGPLAIGRGLFNGTKTDYFKGQISDVRVYDIPLNATQASNLYQRGSTTGAIDPAAAYTYDNQAGGFGKPSTATSYSDGGAYTVAGNGYDAQGRSLGTSWNIPSSEGALAGTYTETIGYDKAGHQNTITYPAAGGLAAETVTTNYDNLGQPTTTNGGLGTLVTNTTFDGLGRITGRTLGNTGLGQTVRGYGYEQDTEALSTIAARTTNNSGTVQIQADTYNRDAAGDVTSITSPTQNQCFTYDGQAQMTRAFTTDSATCAGPNPTYGPSPYDVTYGIDGLGNILQTTDNIASTTHIWQYNDANHVHALTNNGGDTYGYDANGDMTSRSVDGLSSTLAWNEQQQLKSVVQGPYTTGFVYSADGGRLIRHDTGTNQATLFLGPEELVLNGSTITAHRTYASGSASVAERTPTTLTWLLSDAQGSAQITVNSATGAVTRQFYTPYGAQRGGNLLQSITDKGFLGHVEDYNTGLVQDGARYYDPSIGHFISPDPINTGAPSGLNAYNYAGDNPETASDPSGLMAVDGGEGGCGYETGGAAKHCLDMVQKMYQDAREMELHQQEETLVNSGDTKLLKSVLKFAWHASSASDVYDCAAHASVSGCSSAAASVALTVFTGGESAVAKGAAEAVGKDVVKTGTKDAVKTSEKDGADALADAASCALPHSFTAATPVLMADGTSKPIEQVKVGDTVTNADPATGATQRHNVDAVIVTKTDHDFADVTITTPNGDQTVHTTYHHPFYSVDNASFIEAVKLKPGDRLETPDGAVKVSAVRLFHDSQTTYDLTIDGLHTYYVLAGDTPVLVHNTQCRTADGKFAKSDGTPGRVGAIDERTTLDQLELDGAPVVRGSVTVRVPGVGERIYDGAVQIDGKWYGVETKGGTSPLTPRQQAADAWLNTPGNTATSVGGNSGYNLEGVFYSWVPDAAG</sequence>
<dbReference type="InterPro" id="IPR006558">
    <property type="entry name" value="LamG-like"/>
</dbReference>
<dbReference type="Gene3D" id="2.170.16.10">
    <property type="entry name" value="Hedgehog/Intein (Hint) domain"/>
    <property type="match status" value="1"/>
</dbReference>
<keyword evidence="3" id="KW-1015">Disulfide bond</keyword>
<evidence type="ECO:0000259" key="5">
    <source>
        <dbReference type="SMART" id="SM00306"/>
    </source>
</evidence>
<dbReference type="InterPro" id="IPR022385">
    <property type="entry name" value="Rhs_assc_core"/>
</dbReference>
<protein>
    <recommendedName>
        <fullName evidence="9">YD repeat protein</fullName>
    </recommendedName>
</protein>
<evidence type="ECO:0000256" key="1">
    <source>
        <dbReference type="ARBA" id="ARBA00022729"/>
    </source>
</evidence>
<keyword evidence="2" id="KW-0677">Repeat</keyword>
<evidence type="ECO:0000256" key="2">
    <source>
        <dbReference type="ARBA" id="ARBA00022737"/>
    </source>
</evidence>
<dbReference type="SMART" id="SM00306">
    <property type="entry name" value="HintN"/>
    <property type="match status" value="1"/>
</dbReference>
<dbReference type="InterPro" id="IPR050708">
    <property type="entry name" value="T6SS_VgrG/RHS"/>
</dbReference>
<dbReference type="PROSITE" id="PS50818">
    <property type="entry name" value="INTEIN_C_TER"/>
    <property type="match status" value="1"/>
</dbReference>
<gene>
    <name evidence="7" type="ORF">GCM10009838_49960</name>
</gene>
<dbReference type="Pfam" id="PF13385">
    <property type="entry name" value="Laminin_G_3"/>
    <property type="match status" value="1"/>
</dbReference>
<dbReference type="PANTHER" id="PTHR32305">
    <property type="match status" value="1"/>
</dbReference>
<evidence type="ECO:0000313" key="8">
    <source>
        <dbReference type="Proteomes" id="UP001499854"/>
    </source>
</evidence>
<dbReference type="InterPro" id="IPR056823">
    <property type="entry name" value="TEN-like_YD-shell"/>
</dbReference>
<dbReference type="SMART" id="SM00560">
    <property type="entry name" value="LamGL"/>
    <property type="match status" value="1"/>
</dbReference>
<dbReference type="Pfam" id="PF07591">
    <property type="entry name" value="PT-HINT"/>
    <property type="match status" value="1"/>
</dbReference>
<name>A0ABN2S9J4_9ACTN</name>
<evidence type="ECO:0000259" key="6">
    <source>
        <dbReference type="SMART" id="SM00560"/>
    </source>
</evidence>
<keyword evidence="1" id="KW-0732">Signal</keyword>
<dbReference type="PANTHER" id="PTHR32305:SF17">
    <property type="entry name" value="TRNA NUCLEASE WAPA"/>
    <property type="match status" value="1"/>
</dbReference>
<dbReference type="SUPFAM" id="SSF49899">
    <property type="entry name" value="Concanavalin A-like lectins/glucanases"/>
    <property type="match status" value="1"/>
</dbReference>
<evidence type="ECO:0000256" key="4">
    <source>
        <dbReference type="SAM" id="MobiDB-lite"/>
    </source>
</evidence>
<comment type="caution">
    <text evidence="7">The sequence shown here is derived from an EMBL/GenBank/DDBJ whole genome shotgun (WGS) entry which is preliminary data.</text>
</comment>
<accession>A0ABN2S9J4</accession>
<feature type="region of interest" description="Disordered" evidence="4">
    <location>
        <begin position="746"/>
        <end position="778"/>
    </location>
</feature>
<dbReference type="InterPro" id="IPR003587">
    <property type="entry name" value="Hint_dom_N"/>
</dbReference>
<proteinExistence type="predicted"/>
<feature type="domain" description="LamG-like jellyroll fold" evidence="6">
    <location>
        <begin position="1508"/>
        <end position="1647"/>
    </location>
</feature>
<dbReference type="RefSeq" id="WP_344659623.1">
    <property type="nucleotide sequence ID" value="NZ_BAAAQM010000030.1"/>
</dbReference>
<reference evidence="7 8" key="1">
    <citation type="journal article" date="2019" name="Int. J. Syst. Evol. Microbiol.">
        <title>The Global Catalogue of Microorganisms (GCM) 10K type strain sequencing project: providing services to taxonomists for standard genome sequencing and annotation.</title>
        <authorList>
            <consortium name="The Broad Institute Genomics Platform"/>
            <consortium name="The Broad Institute Genome Sequencing Center for Infectious Disease"/>
            <person name="Wu L."/>
            <person name="Ma J."/>
        </authorList>
    </citation>
    <scope>NUCLEOTIDE SEQUENCE [LARGE SCALE GENOMIC DNA]</scope>
    <source>
        <strain evidence="7 8">JCM 16013</strain>
    </source>
</reference>
<organism evidence="7 8">
    <name type="scientific">Catenulispora subtropica</name>
    <dbReference type="NCBI Taxonomy" id="450798"/>
    <lineage>
        <taxon>Bacteria</taxon>
        <taxon>Bacillati</taxon>
        <taxon>Actinomycetota</taxon>
        <taxon>Actinomycetes</taxon>
        <taxon>Catenulisporales</taxon>
        <taxon>Catenulisporaceae</taxon>
        <taxon>Catenulispora</taxon>
    </lineage>
</organism>
<dbReference type="CDD" id="cd00081">
    <property type="entry name" value="Hint"/>
    <property type="match status" value="1"/>
</dbReference>
<feature type="domain" description="Hint" evidence="5">
    <location>
        <begin position="2269"/>
        <end position="2370"/>
    </location>
</feature>
<evidence type="ECO:0008006" key="9">
    <source>
        <dbReference type="Google" id="ProtNLM"/>
    </source>
</evidence>